<keyword evidence="1" id="KW-0472">Membrane</keyword>
<gene>
    <name evidence="2" type="ORF">ACFOX3_01685</name>
</gene>
<feature type="transmembrane region" description="Helical" evidence="1">
    <location>
        <begin position="114"/>
        <end position="136"/>
    </location>
</feature>
<dbReference type="RefSeq" id="WP_290262025.1">
    <property type="nucleotide sequence ID" value="NZ_JAUFQG010000004.1"/>
</dbReference>
<organism evidence="2 3">
    <name type="scientific">Simiduia curdlanivorans</name>
    <dbReference type="NCBI Taxonomy" id="1492769"/>
    <lineage>
        <taxon>Bacteria</taxon>
        <taxon>Pseudomonadati</taxon>
        <taxon>Pseudomonadota</taxon>
        <taxon>Gammaproteobacteria</taxon>
        <taxon>Cellvibrionales</taxon>
        <taxon>Cellvibrionaceae</taxon>
        <taxon>Simiduia</taxon>
    </lineage>
</organism>
<keyword evidence="1" id="KW-0812">Transmembrane</keyword>
<evidence type="ECO:0000313" key="2">
    <source>
        <dbReference type="EMBL" id="MFC4360991.1"/>
    </source>
</evidence>
<dbReference type="EMBL" id="JBHSCX010000002">
    <property type="protein sequence ID" value="MFC4360991.1"/>
    <property type="molecule type" value="Genomic_DNA"/>
</dbReference>
<evidence type="ECO:0000313" key="3">
    <source>
        <dbReference type="Proteomes" id="UP001595840"/>
    </source>
</evidence>
<accession>A0ABV8UZE3</accession>
<keyword evidence="1" id="KW-1133">Transmembrane helix</keyword>
<evidence type="ECO:0000256" key="1">
    <source>
        <dbReference type="SAM" id="Phobius"/>
    </source>
</evidence>
<reference evidence="3" key="1">
    <citation type="journal article" date="2019" name="Int. J. Syst. Evol. Microbiol.">
        <title>The Global Catalogue of Microorganisms (GCM) 10K type strain sequencing project: providing services to taxonomists for standard genome sequencing and annotation.</title>
        <authorList>
            <consortium name="The Broad Institute Genomics Platform"/>
            <consortium name="The Broad Institute Genome Sequencing Center for Infectious Disease"/>
            <person name="Wu L."/>
            <person name="Ma J."/>
        </authorList>
    </citation>
    <scope>NUCLEOTIDE SEQUENCE [LARGE SCALE GENOMIC DNA]</scope>
    <source>
        <strain evidence="3">CECT 8570</strain>
    </source>
</reference>
<protein>
    <recommendedName>
        <fullName evidence="4">DUF4064 domain-containing protein</fullName>
    </recommendedName>
</protein>
<feature type="transmembrane region" description="Helical" evidence="1">
    <location>
        <begin position="6"/>
        <end position="27"/>
    </location>
</feature>
<dbReference type="Proteomes" id="UP001595840">
    <property type="component" value="Unassembled WGS sequence"/>
</dbReference>
<keyword evidence="3" id="KW-1185">Reference proteome</keyword>
<feature type="transmembrane region" description="Helical" evidence="1">
    <location>
        <begin position="72"/>
        <end position="94"/>
    </location>
</feature>
<sequence length="145" mass="15879">MKNKYSITGILLALLGIGWFLLALDYYETDDGVNLELASTFAKVSSLVGDKVYVEPSFKPASAFDLTEEKAITILGAYSVLLGLISVAMSFLAIKTKEHPGLSLGAFGLGLGPVILFNIYISIGLFLLMFPLLYFYSKRIHKAHH</sequence>
<proteinExistence type="predicted"/>
<comment type="caution">
    <text evidence="2">The sequence shown here is derived from an EMBL/GenBank/DDBJ whole genome shotgun (WGS) entry which is preliminary data.</text>
</comment>
<evidence type="ECO:0008006" key="4">
    <source>
        <dbReference type="Google" id="ProtNLM"/>
    </source>
</evidence>
<name>A0ABV8UZE3_9GAMM</name>